<organism evidence="1 2">
    <name type="scientific">Nephila pilipes</name>
    <name type="common">Giant wood spider</name>
    <name type="synonym">Nephila maculata</name>
    <dbReference type="NCBI Taxonomy" id="299642"/>
    <lineage>
        <taxon>Eukaryota</taxon>
        <taxon>Metazoa</taxon>
        <taxon>Ecdysozoa</taxon>
        <taxon>Arthropoda</taxon>
        <taxon>Chelicerata</taxon>
        <taxon>Arachnida</taxon>
        <taxon>Araneae</taxon>
        <taxon>Araneomorphae</taxon>
        <taxon>Entelegynae</taxon>
        <taxon>Araneoidea</taxon>
        <taxon>Nephilidae</taxon>
        <taxon>Nephila</taxon>
    </lineage>
</organism>
<gene>
    <name evidence="1" type="ORF">NPIL_665261</name>
</gene>
<proteinExistence type="predicted"/>
<evidence type="ECO:0000313" key="1">
    <source>
        <dbReference type="EMBL" id="GFS39329.1"/>
    </source>
</evidence>
<accession>A0A8X6JKM5</accession>
<evidence type="ECO:0000313" key="2">
    <source>
        <dbReference type="Proteomes" id="UP000887013"/>
    </source>
</evidence>
<dbReference type="Proteomes" id="UP000887013">
    <property type="component" value="Unassembled WGS sequence"/>
</dbReference>
<reference evidence="1" key="1">
    <citation type="submission" date="2020-08" db="EMBL/GenBank/DDBJ databases">
        <title>Multicomponent nature underlies the extraordinary mechanical properties of spider dragline silk.</title>
        <authorList>
            <person name="Kono N."/>
            <person name="Nakamura H."/>
            <person name="Mori M."/>
            <person name="Yoshida Y."/>
            <person name="Ohtoshi R."/>
            <person name="Malay A.D."/>
            <person name="Moran D.A.P."/>
            <person name="Tomita M."/>
            <person name="Numata K."/>
            <person name="Arakawa K."/>
        </authorList>
    </citation>
    <scope>NUCLEOTIDE SEQUENCE</scope>
</reference>
<dbReference type="EMBL" id="BMAW01089340">
    <property type="protein sequence ID" value="GFS39329.1"/>
    <property type="molecule type" value="Genomic_DNA"/>
</dbReference>
<feature type="non-terminal residue" evidence="1">
    <location>
        <position position="52"/>
    </location>
</feature>
<protein>
    <submittedName>
        <fullName evidence="1">Uncharacterized protein</fullName>
    </submittedName>
</protein>
<comment type="caution">
    <text evidence="1">The sequence shown here is derived from an EMBL/GenBank/DDBJ whole genome shotgun (WGS) entry which is preliminary data.</text>
</comment>
<dbReference type="AlphaFoldDB" id="A0A8X6JKM5"/>
<sequence length="52" mass="5320">MLLAGTFAGGCAACQQGCTLAKAKFYGSSQAEKVQAGMGHGFACFVLCLPFK</sequence>
<name>A0A8X6JKM5_NEPPI</name>
<keyword evidence="2" id="KW-1185">Reference proteome</keyword>